<reference evidence="1" key="1">
    <citation type="submission" date="2022-07" db="EMBL/GenBank/DDBJ databases">
        <title>Phylogenomic reconstructions and comparative analyses of Kickxellomycotina fungi.</title>
        <authorList>
            <person name="Reynolds N.K."/>
            <person name="Stajich J.E."/>
            <person name="Barry K."/>
            <person name="Grigoriev I.V."/>
            <person name="Crous P."/>
            <person name="Smith M.E."/>
        </authorList>
    </citation>
    <scope>NUCLEOTIDE SEQUENCE</scope>
    <source>
        <strain evidence="1">CBS 109366</strain>
    </source>
</reference>
<protein>
    <submittedName>
        <fullName evidence="1">Uncharacterized protein</fullName>
    </submittedName>
</protein>
<evidence type="ECO:0000313" key="1">
    <source>
        <dbReference type="EMBL" id="KAJ2775105.1"/>
    </source>
</evidence>
<dbReference type="EMBL" id="JANBUJ010000037">
    <property type="protein sequence ID" value="KAJ2775105.1"/>
    <property type="molecule type" value="Genomic_DNA"/>
</dbReference>
<keyword evidence="2" id="KW-1185">Reference proteome</keyword>
<name>A0ACC1K7I8_9FUNG</name>
<organism evidence="1 2">
    <name type="scientific">Coemansia nantahalensis</name>
    <dbReference type="NCBI Taxonomy" id="2789366"/>
    <lineage>
        <taxon>Eukaryota</taxon>
        <taxon>Fungi</taxon>
        <taxon>Fungi incertae sedis</taxon>
        <taxon>Zoopagomycota</taxon>
        <taxon>Kickxellomycotina</taxon>
        <taxon>Kickxellomycetes</taxon>
        <taxon>Kickxellales</taxon>
        <taxon>Kickxellaceae</taxon>
        <taxon>Coemansia</taxon>
    </lineage>
</organism>
<dbReference type="Proteomes" id="UP001140234">
    <property type="component" value="Unassembled WGS sequence"/>
</dbReference>
<comment type="caution">
    <text evidence="1">The sequence shown here is derived from an EMBL/GenBank/DDBJ whole genome shotgun (WGS) entry which is preliminary data.</text>
</comment>
<accession>A0ACC1K7I8</accession>
<sequence length="61" mass="7226">MASESGEWLSDRWECLTAYIVLQNELPQMALHRMRYQAIRMFGIEMRVNMDTSNIDEFPAE</sequence>
<gene>
    <name evidence="1" type="ORF">IWQ57_000530</name>
</gene>
<proteinExistence type="predicted"/>
<evidence type="ECO:0000313" key="2">
    <source>
        <dbReference type="Proteomes" id="UP001140234"/>
    </source>
</evidence>